<evidence type="ECO:0000313" key="4">
    <source>
        <dbReference type="Proteomes" id="UP000607559"/>
    </source>
</evidence>
<protein>
    <submittedName>
        <fullName evidence="3">Transcriptional regulator</fullName>
    </submittedName>
</protein>
<dbReference type="PROSITE" id="PS50943">
    <property type="entry name" value="HTH_CROC1"/>
    <property type="match status" value="1"/>
</dbReference>
<comment type="caution">
    <text evidence="3">The sequence shown here is derived from an EMBL/GenBank/DDBJ whole genome shotgun (WGS) entry which is preliminary data.</text>
</comment>
<dbReference type="Proteomes" id="UP000607559">
    <property type="component" value="Unassembled WGS sequence"/>
</dbReference>
<evidence type="ECO:0000259" key="2">
    <source>
        <dbReference type="PROSITE" id="PS50943"/>
    </source>
</evidence>
<feature type="domain" description="HTH cro/C1-type" evidence="2">
    <location>
        <begin position="16"/>
        <end position="71"/>
    </location>
</feature>
<accession>A0A8J2UD93</accession>
<keyword evidence="1" id="KW-0175">Coiled coil</keyword>
<proteinExistence type="predicted"/>
<dbReference type="GO" id="GO:0003677">
    <property type="term" value="F:DNA binding"/>
    <property type="evidence" value="ECO:0007669"/>
    <property type="project" value="InterPro"/>
</dbReference>
<evidence type="ECO:0000313" key="3">
    <source>
        <dbReference type="EMBL" id="GGB01786.1"/>
    </source>
</evidence>
<gene>
    <name evidence="3" type="ORF">GCM10011511_26240</name>
</gene>
<dbReference type="AlphaFoldDB" id="A0A8J2UD93"/>
<name>A0A8J2UD93_9BACT</name>
<sequence length="143" mass="16359">MTSTAMPETIHHGRNVKRFRELLGIKQEILAAELGEDWNQKKISLLEGKETIEPELLERIAKALHVPADALKNFDEETAINNIQNNYDSAVINGGPHINYKCTINPIDKWVEAVEKNEKLYERLLESERQKVEILQSQLAAKK</sequence>
<feature type="coiled-coil region" evidence="1">
    <location>
        <begin position="111"/>
        <end position="138"/>
    </location>
</feature>
<organism evidence="3 4">
    <name type="scientific">Puia dinghuensis</name>
    <dbReference type="NCBI Taxonomy" id="1792502"/>
    <lineage>
        <taxon>Bacteria</taxon>
        <taxon>Pseudomonadati</taxon>
        <taxon>Bacteroidota</taxon>
        <taxon>Chitinophagia</taxon>
        <taxon>Chitinophagales</taxon>
        <taxon>Chitinophagaceae</taxon>
        <taxon>Puia</taxon>
    </lineage>
</organism>
<evidence type="ECO:0000256" key="1">
    <source>
        <dbReference type="SAM" id="Coils"/>
    </source>
</evidence>
<dbReference type="RefSeq" id="WP_188932336.1">
    <property type="nucleotide sequence ID" value="NZ_BMJC01000003.1"/>
</dbReference>
<keyword evidence="4" id="KW-1185">Reference proteome</keyword>
<dbReference type="SUPFAM" id="SSF47413">
    <property type="entry name" value="lambda repressor-like DNA-binding domains"/>
    <property type="match status" value="1"/>
</dbReference>
<dbReference type="CDD" id="cd00093">
    <property type="entry name" value="HTH_XRE"/>
    <property type="match status" value="1"/>
</dbReference>
<dbReference type="InterPro" id="IPR001387">
    <property type="entry name" value="Cro/C1-type_HTH"/>
</dbReference>
<dbReference type="Gene3D" id="1.10.260.40">
    <property type="entry name" value="lambda repressor-like DNA-binding domains"/>
    <property type="match status" value="1"/>
</dbReference>
<dbReference type="EMBL" id="BMJC01000003">
    <property type="protein sequence ID" value="GGB01786.1"/>
    <property type="molecule type" value="Genomic_DNA"/>
</dbReference>
<reference evidence="3" key="2">
    <citation type="submission" date="2020-09" db="EMBL/GenBank/DDBJ databases">
        <authorList>
            <person name="Sun Q."/>
            <person name="Zhou Y."/>
        </authorList>
    </citation>
    <scope>NUCLEOTIDE SEQUENCE</scope>
    <source>
        <strain evidence="3">CGMCC 1.15448</strain>
    </source>
</reference>
<dbReference type="InterPro" id="IPR010982">
    <property type="entry name" value="Lambda_DNA-bd_dom_sf"/>
</dbReference>
<reference evidence="3" key="1">
    <citation type="journal article" date="2014" name="Int. J. Syst. Evol. Microbiol.">
        <title>Complete genome sequence of Corynebacterium casei LMG S-19264T (=DSM 44701T), isolated from a smear-ripened cheese.</title>
        <authorList>
            <consortium name="US DOE Joint Genome Institute (JGI-PGF)"/>
            <person name="Walter F."/>
            <person name="Albersmeier A."/>
            <person name="Kalinowski J."/>
            <person name="Ruckert C."/>
        </authorList>
    </citation>
    <scope>NUCLEOTIDE SEQUENCE</scope>
    <source>
        <strain evidence="3">CGMCC 1.15448</strain>
    </source>
</reference>